<comment type="function">
    <text evidence="1">Destroys radicals which are normally produced within the cells and which are toxic to biological systems.</text>
</comment>
<dbReference type="EC" id="1.11.1.-" evidence="8"/>
<keyword evidence="7" id="KW-0408">Iron</keyword>
<keyword evidence="4" id="KW-0349">Heme</keyword>
<protein>
    <recommendedName>
        <fullName evidence="8">Peroxidase</fullName>
        <ecNumber evidence="8">1.11.1.-</ecNumber>
    </recommendedName>
</protein>
<dbReference type="InterPro" id="IPR044831">
    <property type="entry name" value="Ccp1-like"/>
</dbReference>
<dbReference type="GO" id="GO:0034599">
    <property type="term" value="P:cellular response to oxidative stress"/>
    <property type="evidence" value="ECO:0007669"/>
    <property type="project" value="InterPro"/>
</dbReference>
<feature type="signal peptide" evidence="8">
    <location>
        <begin position="1"/>
        <end position="23"/>
    </location>
</feature>
<dbReference type="OrthoDB" id="2114378at2759"/>
<evidence type="ECO:0000313" key="11">
    <source>
        <dbReference type="Proteomes" id="UP000320333"/>
    </source>
</evidence>
<evidence type="ECO:0000256" key="2">
    <source>
        <dbReference type="ARBA" id="ARBA00005997"/>
    </source>
</evidence>
<dbReference type="Pfam" id="PF00141">
    <property type="entry name" value="peroxidase"/>
    <property type="match status" value="1"/>
</dbReference>
<dbReference type="Gene3D" id="1.10.520.10">
    <property type="match status" value="1"/>
</dbReference>
<dbReference type="InterPro" id="IPR002207">
    <property type="entry name" value="Peroxidase_I"/>
</dbReference>
<dbReference type="PANTHER" id="PTHR31356">
    <property type="entry name" value="THYLAKOID LUMENAL 29 KDA PROTEIN, CHLOROPLASTIC-RELATED"/>
    <property type="match status" value="1"/>
</dbReference>
<gene>
    <name evidence="10" type="ORF">CcCBS67573_g03582</name>
</gene>
<organism evidence="10 11">
    <name type="scientific">Chytriomyces confervae</name>
    <dbReference type="NCBI Taxonomy" id="246404"/>
    <lineage>
        <taxon>Eukaryota</taxon>
        <taxon>Fungi</taxon>
        <taxon>Fungi incertae sedis</taxon>
        <taxon>Chytridiomycota</taxon>
        <taxon>Chytridiomycota incertae sedis</taxon>
        <taxon>Chytridiomycetes</taxon>
        <taxon>Chytridiales</taxon>
        <taxon>Chytriomycetaceae</taxon>
        <taxon>Chytriomyces</taxon>
    </lineage>
</organism>
<keyword evidence="8" id="KW-0732">Signal</keyword>
<dbReference type="EMBL" id="QEAP01000093">
    <property type="protein sequence ID" value="TPX75142.1"/>
    <property type="molecule type" value="Genomic_DNA"/>
</dbReference>
<keyword evidence="6 8" id="KW-0560">Oxidoreductase</keyword>
<dbReference type="InterPro" id="IPR002016">
    <property type="entry name" value="Haem_peroxidase"/>
</dbReference>
<comment type="caution">
    <text evidence="10">The sequence shown here is derived from an EMBL/GenBank/DDBJ whole genome shotgun (WGS) entry which is preliminary data.</text>
</comment>
<dbReference type="GO" id="GO:0004601">
    <property type="term" value="F:peroxidase activity"/>
    <property type="evidence" value="ECO:0007669"/>
    <property type="project" value="UniProtKB-KW"/>
</dbReference>
<evidence type="ECO:0000256" key="8">
    <source>
        <dbReference type="RuleBase" id="RU363051"/>
    </source>
</evidence>
<evidence type="ECO:0000256" key="6">
    <source>
        <dbReference type="ARBA" id="ARBA00023002"/>
    </source>
</evidence>
<dbReference type="PANTHER" id="PTHR31356:SF53">
    <property type="entry name" value="HEME PEROXIDASE"/>
    <property type="match status" value="1"/>
</dbReference>
<evidence type="ECO:0000256" key="4">
    <source>
        <dbReference type="ARBA" id="ARBA00022617"/>
    </source>
</evidence>
<dbReference type="PRINTS" id="PR00458">
    <property type="entry name" value="PEROXIDASE"/>
</dbReference>
<accession>A0A507FG80</accession>
<dbReference type="AlphaFoldDB" id="A0A507FG80"/>
<feature type="domain" description="Plant heme peroxidase family profile" evidence="9">
    <location>
        <begin position="117"/>
        <end position="294"/>
    </location>
</feature>
<keyword evidence="3 8" id="KW-0575">Peroxidase</keyword>
<evidence type="ECO:0000313" key="10">
    <source>
        <dbReference type="EMBL" id="TPX75142.1"/>
    </source>
</evidence>
<dbReference type="GO" id="GO:0042744">
    <property type="term" value="P:hydrogen peroxide catabolic process"/>
    <property type="evidence" value="ECO:0007669"/>
    <property type="project" value="TreeGrafter"/>
</dbReference>
<evidence type="ECO:0000256" key="1">
    <source>
        <dbReference type="ARBA" id="ARBA00003917"/>
    </source>
</evidence>
<evidence type="ECO:0000256" key="3">
    <source>
        <dbReference type="ARBA" id="ARBA00022559"/>
    </source>
</evidence>
<dbReference type="InterPro" id="IPR010255">
    <property type="entry name" value="Haem_peroxidase_sf"/>
</dbReference>
<dbReference type="PROSITE" id="PS00436">
    <property type="entry name" value="PEROXIDASE_2"/>
    <property type="match status" value="1"/>
</dbReference>
<dbReference type="GO" id="GO:0020037">
    <property type="term" value="F:heme binding"/>
    <property type="evidence" value="ECO:0007669"/>
    <property type="project" value="UniProtKB-UniRule"/>
</dbReference>
<keyword evidence="5" id="KW-0479">Metal-binding</keyword>
<evidence type="ECO:0000259" key="9">
    <source>
        <dbReference type="PROSITE" id="PS50873"/>
    </source>
</evidence>
<dbReference type="GO" id="GO:0046872">
    <property type="term" value="F:metal ion binding"/>
    <property type="evidence" value="ECO:0007669"/>
    <property type="project" value="UniProtKB-UniRule"/>
</dbReference>
<name>A0A507FG80_9FUNG</name>
<comment type="similarity">
    <text evidence="2">Belongs to the peroxidase family. Cytochrome c peroxidase subfamily.</text>
</comment>
<dbReference type="GO" id="GO:0000302">
    <property type="term" value="P:response to reactive oxygen species"/>
    <property type="evidence" value="ECO:0007669"/>
    <property type="project" value="TreeGrafter"/>
</dbReference>
<dbReference type="InterPro" id="IPR019794">
    <property type="entry name" value="Peroxidases_AS"/>
</dbReference>
<dbReference type="Gene3D" id="1.10.420.10">
    <property type="entry name" value="Peroxidase, domain 2"/>
    <property type="match status" value="1"/>
</dbReference>
<dbReference type="PRINTS" id="PR00459">
    <property type="entry name" value="ASPEROXIDASE"/>
</dbReference>
<proteinExistence type="inferred from homology"/>
<dbReference type="Proteomes" id="UP000320333">
    <property type="component" value="Unassembled WGS sequence"/>
</dbReference>
<feature type="chain" id="PRO_5021509710" description="Peroxidase" evidence="8">
    <location>
        <begin position="24"/>
        <end position="349"/>
    </location>
</feature>
<dbReference type="SUPFAM" id="SSF48113">
    <property type="entry name" value="Heme-dependent peroxidases"/>
    <property type="match status" value="1"/>
</dbReference>
<evidence type="ECO:0000256" key="5">
    <source>
        <dbReference type="ARBA" id="ARBA00022723"/>
    </source>
</evidence>
<reference evidence="10 11" key="1">
    <citation type="journal article" date="2019" name="Sci. Rep.">
        <title>Comparative genomics of chytrid fungi reveal insights into the obligate biotrophic and pathogenic lifestyle of Synchytrium endobioticum.</title>
        <authorList>
            <person name="van de Vossenberg B.T.L.H."/>
            <person name="Warris S."/>
            <person name="Nguyen H.D.T."/>
            <person name="van Gent-Pelzer M.P.E."/>
            <person name="Joly D.L."/>
            <person name="van de Geest H.C."/>
            <person name="Bonants P.J.M."/>
            <person name="Smith D.S."/>
            <person name="Levesque C.A."/>
            <person name="van der Lee T.A.J."/>
        </authorList>
    </citation>
    <scope>NUCLEOTIDE SEQUENCE [LARGE SCALE GENOMIC DNA]</scope>
    <source>
        <strain evidence="10 11">CBS 675.73</strain>
    </source>
</reference>
<dbReference type="STRING" id="246404.A0A507FG80"/>
<dbReference type="PROSITE" id="PS50873">
    <property type="entry name" value="PEROXIDASE_4"/>
    <property type="match status" value="1"/>
</dbReference>
<keyword evidence="11" id="KW-1185">Reference proteome</keyword>
<evidence type="ECO:0000256" key="7">
    <source>
        <dbReference type="ARBA" id="ARBA00023004"/>
    </source>
</evidence>
<sequence>MFVNSLLAAAFFTLAVNAGPALSVEDAQLATQALSFLIQAPGECLFQYTDLPANAPSHNMAALWLRAIFHDSGTFNASDLTGGLDASLVTNPESGTTDNIGIPESAATRFIPSKSPISKADMIALGGIVTVAACGGPQVAFRTGRDDAGVSNNAKLLPSDAFAPVGTIKAGFLRMGLTALDMLVLTTGSHSMGGAHAAISPNVTKEKFEPFDRTPGVFDNDIFKRVLDGKCVVPIDCAFAKDPELLPYIQQYAKDENAFFTQYAISFEKMLNLSPSSLSDPVAIMIKRHSNLVEEGTWPPASAASTTTTVSAVASITTAGSAAKSSSAAADIFLLSSVIYALATTLLLL</sequence>